<dbReference type="Gene3D" id="1.10.287.1490">
    <property type="match status" value="1"/>
</dbReference>
<keyword evidence="1" id="KW-0175">Coiled coil</keyword>
<accession>A0A239LV77</accession>
<evidence type="ECO:0000256" key="1">
    <source>
        <dbReference type="SAM" id="Coils"/>
    </source>
</evidence>
<dbReference type="OrthoDB" id="7867410at2"/>
<feature type="coiled-coil region" evidence="1">
    <location>
        <begin position="62"/>
        <end position="125"/>
    </location>
</feature>
<dbReference type="RefSeq" id="WP_089235130.1">
    <property type="nucleotide sequence ID" value="NZ_FZOY01000011.1"/>
</dbReference>
<evidence type="ECO:0000313" key="2">
    <source>
        <dbReference type="EMBL" id="SNT33524.1"/>
    </source>
</evidence>
<protein>
    <submittedName>
        <fullName evidence="2">Uncharacterized protein</fullName>
    </submittedName>
</protein>
<dbReference type="AlphaFoldDB" id="A0A239LV77"/>
<dbReference type="EMBL" id="FZOY01000011">
    <property type="protein sequence ID" value="SNT33524.1"/>
    <property type="molecule type" value="Genomic_DNA"/>
</dbReference>
<evidence type="ECO:0000313" key="3">
    <source>
        <dbReference type="Proteomes" id="UP000198426"/>
    </source>
</evidence>
<name>A0A239LV77_9RHOB</name>
<keyword evidence="3" id="KW-1185">Reference proteome</keyword>
<gene>
    <name evidence="2" type="ORF">SAMN05421757_11123</name>
</gene>
<reference evidence="2 3" key="1">
    <citation type="submission" date="2017-06" db="EMBL/GenBank/DDBJ databases">
        <authorList>
            <person name="Kim H.J."/>
            <person name="Triplett B.A."/>
        </authorList>
    </citation>
    <scope>NUCLEOTIDE SEQUENCE [LARGE SCALE GENOMIC DNA]</scope>
    <source>
        <strain evidence="2 3">DSM 29339</strain>
    </source>
</reference>
<organism evidence="2 3">
    <name type="scientific">Tropicimonas sediminicola</name>
    <dbReference type="NCBI Taxonomy" id="1031541"/>
    <lineage>
        <taxon>Bacteria</taxon>
        <taxon>Pseudomonadati</taxon>
        <taxon>Pseudomonadota</taxon>
        <taxon>Alphaproteobacteria</taxon>
        <taxon>Rhodobacterales</taxon>
        <taxon>Roseobacteraceae</taxon>
        <taxon>Tropicimonas</taxon>
    </lineage>
</organism>
<proteinExistence type="predicted"/>
<dbReference type="Proteomes" id="UP000198426">
    <property type="component" value="Unassembled WGS sequence"/>
</dbReference>
<sequence length="168" mass="17504">MPSSPSRLRRTLSDLLLAMLNATLILVALCLFLGLRLAGTVEDVTERLTGNLASVAPLRDGVGEMTEELRALRADLAAVTTQAGEASSERVAALNARLEALDARLETTQDRFAELGERIDSAIEDPSVLIDRAVRAAADQTAQNLAGMAGCALPASGAPDLAVNPPGS</sequence>